<protein>
    <submittedName>
        <fullName evidence="2">Uncharacterized protein</fullName>
    </submittedName>
</protein>
<proteinExistence type="predicted"/>
<reference evidence="2 3" key="1">
    <citation type="submission" date="2024-09" db="EMBL/GenBank/DDBJ databases">
        <title>Rethinking Asexuality: The Enigmatic Case of Functional Sexual Genes in Lepraria (Stereocaulaceae).</title>
        <authorList>
            <person name="Doellman M."/>
            <person name="Sun Y."/>
            <person name="Barcenas-Pena A."/>
            <person name="Lumbsch H.T."/>
            <person name="Grewe F."/>
        </authorList>
    </citation>
    <scope>NUCLEOTIDE SEQUENCE [LARGE SCALE GENOMIC DNA]</scope>
    <source>
        <strain evidence="2 3">Grewe 0041</strain>
    </source>
</reference>
<keyword evidence="3" id="KW-1185">Reference proteome</keyword>
<dbReference type="Proteomes" id="UP001590951">
    <property type="component" value="Unassembled WGS sequence"/>
</dbReference>
<comment type="caution">
    <text evidence="2">The sequence shown here is derived from an EMBL/GenBank/DDBJ whole genome shotgun (WGS) entry which is preliminary data.</text>
</comment>
<name>A0ABR4BCY7_9LECA</name>
<evidence type="ECO:0000256" key="1">
    <source>
        <dbReference type="SAM" id="MobiDB-lite"/>
    </source>
</evidence>
<sequence length="100" mass="11392">MVGWLEIRAPRASLGCHGGAATVHCRRELQDASSNYRERNHRLRRRPLGEAYPDPFHWCHPPNIDTDSQQSPEEESPKPPQTLTAENEQINVINGHAFKI</sequence>
<organism evidence="2 3">
    <name type="scientific">Lepraria finkii</name>
    <dbReference type="NCBI Taxonomy" id="1340010"/>
    <lineage>
        <taxon>Eukaryota</taxon>
        <taxon>Fungi</taxon>
        <taxon>Dikarya</taxon>
        <taxon>Ascomycota</taxon>
        <taxon>Pezizomycotina</taxon>
        <taxon>Lecanoromycetes</taxon>
        <taxon>OSLEUM clade</taxon>
        <taxon>Lecanoromycetidae</taxon>
        <taxon>Lecanorales</taxon>
        <taxon>Lecanorineae</taxon>
        <taxon>Stereocaulaceae</taxon>
        <taxon>Lepraria</taxon>
    </lineage>
</organism>
<feature type="compositionally biased region" description="Polar residues" evidence="1">
    <location>
        <begin position="82"/>
        <end position="91"/>
    </location>
</feature>
<gene>
    <name evidence="2" type="ORF">ABVK25_003897</name>
</gene>
<evidence type="ECO:0000313" key="3">
    <source>
        <dbReference type="Proteomes" id="UP001590951"/>
    </source>
</evidence>
<accession>A0ABR4BCY7</accession>
<dbReference type="EMBL" id="JBHFEH010000010">
    <property type="protein sequence ID" value="KAL2055655.1"/>
    <property type="molecule type" value="Genomic_DNA"/>
</dbReference>
<feature type="region of interest" description="Disordered" evidence="1">
    <location>
        <begin position="52"/>
        <end position="91"/>
    </location>
</feature>
<evidence type="ECO:0000313" key="2">
    <source>
        <dbReference type="EMBL" id="KAL2055655.1"/>
    </source>
</evidence>